<dbReference type="OrthoDB" id="9804312at2"/>
<evidence type="ECO:0000313" key="4">
    <source>
        <dbReference type="Proteomes" id="UP000321558"/>
    </source>
</evidence>
<gene>
    <name evidence="3" type="ORF">OSO01_39420</name>
</gene>
<evidence type="ECO:0000313" key="3">
    <source>
        <dbReference type="EMBL" id="GEN89203.1"/>
    </source>
</evidence>
<reference evidence="3 4" key="1">
    <citation type="submission" date="2019-07" db="EMBL/GenBank/DDBJ databases">
        <title>Whole genome shotgun sequence of Oceanobacillus sojae NBRC 105379.</title>
        <authorList>
            <person name="Hosoyama A."/>
            <person name="Uohara A."/>
            <person name="Ohji S."/>
            <person name="Ichikawa N."/>
        </authorList>
    </citation>
    <scope>NUCLEOTIDE SEQUENCE [LARGE SCALE GENOMIC DNA]</scope>
    <source>
        <strain evidence="3 4">NBRC 105379</strain>
    </source>
</reference>
<dbReference type="InterPro" id="IPR029063">
    <property type="entry name" value="SAM-dependent_MTases_sf"/>
</dbReference>
<dbReference type="PANTHER" id="PTHR43861:SF3">
    <property type="entry name" value="PUTATIVE (AFU_ORTHOLOGUE AFUA_2G14390)-RELATED"/>
    <property type="match status" value="1"/>
</dbReference>
<protein>
    <submittedName>
        <fullName evidence="3">Methyltransferase</fullName>
    </submittedName>
</protein>
<organism evidence="3 4">
    <name type="scientific">Oceanobacillus sojae</name>
    <dbReference type="NCBI Taxonomy" id="582851"/>
    <lineage>
        <taxon>Bacteria</taxon>
        <taxon>Bacillati</taxon>
        <taxon>Bacillota</taxon>
        <taxon>Bacilli</taxon>
        <taxon>Bacillales</taxon>
        <taxon>Bacillaceae</taxon>
        <taxon>Oceanobacillus</taxon>
    </lineage>
</organism>
<dbReference type="AlphaFoldDB" id="A0A511ZP19"/>
<dbReference type="RefSeq" id="WP_147212116.1">
    <property type="nucleotide sequence ID" value="NZ_BJYM01000019.1"/>
</dbReference>
<dbReference type="CDD" id="cd02440">
    <property type="entry name" value="AdoMet_MTases"/>
    <property type="match status" value="1"/>
</dbReference>
<name>A0A511ZP19_9BACI</name>
<keyword evidence="4" id="KW-1185">Reference proteome</keyword>
<dbReference type="Gene3D" id="3.40.50.150">
    <property type="entry name" value="Vaccinia Virus protein VP39"/>
    <property type="match status" value="1"/>
</dbReference>
<dbReference type="STRING" id="582851.GCA_900162665_02251"/>
<accession>A0A511ZP19</accession>
<evidence type="ECO:0000259" key="2">
    <source>
        <dbReference type="Pfam" id="PF13649"/>
    </source>
</evidence>
<feature type="domain" description="Methyltransferase" evidence="2">
    <location>
        <begin position="38"/>
        <end position="131"/>
    </location>
</feature>
<dbReference type="GO" id="GO:0032259">
    <property type="term" value="P:methylation"/>
    <property type="evidence" value="ECO:0007669"/>
    <property type="project" value="UniProtKB-KW"/>
</dbReference>
<keyword evidence="1 3" id="KW-0808">Transferase</keyword>
<keyword evidence="3" id="KW-0489">Methyltransferase</keyword>
<dbReference type="SUPFAM" id="SSF53335">
    <property type="entry name" value="S-adenosyl-L-methionine-dependent methyltransferases"/>
    <property type="match status" value="1"/>
</dbReference>
<dbReference type="EMBL" id="BJYM01000019">
    <property type="protein sequence ID" value="GEN89203.1"/>
    <property type="molecule type" value="Genomic_DNA"/>
</dbReference>
<evidence type="ECO:0000256" key="1">
    <source>
        <dbReference type="ARBA" id="ARBA00022679"/>
    </source>
</evidence>
<dbReference type="PANTHER" id="PTHR43861">
    <property type="entry name" value="TRANS-ACONITATE 2-METHYLTRANSFERASE-RELATED"/>
    <property type="match status" value="1"/>
</dbReference>
<comment type="caution">
    <text evidence="3">The sequence shown here is derived from an EMBL/GenBank/DDBJ whole genome shotgun (WGS) entry which is preliminary data.</text>
</comment>
<dbReference type="GO" id="GO:0008168">
    <property type="term" value="F:methyltransferase activity"/>
    <property type="evidence" value="ECO:0007669"/>
    <property type="project" value="UniProtKB-KW"/>
</dbReference>
<dbReference type="Proteomes" id="UP000321558">
    <property type="component" value="Unassembled WGS sequence"/>
</dbReference>
<sequence>MTNNKWDELYNNQEYRYGKDPNVFIQSMLLGQPPSDLLTLAEGEGRNAVYAAELGHQVTAWDYSSVALNKLQRLADERSVEVKTELVDLTQNSPFRENQWDVVLNVFGHIGDASVRQRLMKGIKKTLRPGGIYIMEVRSDRQLPYRTDGGKDSSLLYSPYEVLDIFTDWKIKHFYYGEVERFEGKSHNGLGHVIQLAAYKTL</sequence>
<proteinExistence type="predicted"/>
<dbReference type="Pfam" id="PF13649">
    <property type="entry name" value="Methyltransf_25"/>
    <property type="match status" value="1"/>
</dbReference>
<dbReference type="InterPro" id="IPR041698">
    <property type="entry name" value="Methyltransf_25"/>
</dbReference>